<dbReference type="InterPro" id="IPR000524">
    <property type="entry name" value="Tscrpt_reg_HTH_GntR"/>
</dbReference>
<keyword evidence="2" id="KW-0238">DNA-binding</keyword>
<evidence type="ECO:0000259" key="4">
    <source>
        <dbReference type="PROSITE" id="PS50949"/>
    </source>
</evidence>
<dbReference type="PROSITE" id="PS50949">
    <property type="entry name" value="HTH_GNTR"/>
    <property type="match status" value="1"/>
</dbReference>
<dbReference type="SMART" id="SM00895">
    <property type="entry name" value="FCD"/>
    <property type="match status" value="1"/>
</dbReference>
<dbReference type="GO" id="GO:0003700">
    <property type="term" value="F:DNA-binding transcription factor activity"/>
    <property type="evidence" value="ECO:0007669"/>
    <property type="project" value="InterPro"/>
</dbReference>
<protein>
    <submittedName>
        <fullName evidence="5">GntR family transcriptional regulator</fullName>
    </submittedName>
</protein>
<gene>
    <name evidence="5" type="ORF">HN018_01240</name>
</gene>
<dbReference type="KEGG" id="lck:HN018_01240"/>
<dbReference type="AlphaFoldDB" id="A0A6M8HHN4"/>
<dbReference type="RefSeq" id="WP_171832822.1">
    <property type="nucleotide sequence ID" value="NZ_CP053708.1"/>
</dbReference>
<dbReference type="SMART" id="SM00345">
    <property type="entry name" value="HTH_GNTR"/>
    <property type="match status" value="1"/>
</dbReference>
<feature type="domain" description="HTH gntR-type" evidence="4">
    <location>
        <begin position="7"/>
        <end position="73"/>
    </location>
</feature>
<dbReference type="Gene3D" id="1.10.10.10">
    <property type="entry name" value="Winged helix-like DNA-binding domain superfamily/Winged helix DNA-binding domain"/>
    <property type="match status" value="1"/>
</dbReference>
<dbReference type="SUPFAM" id="SSF46785">
    <property type="entry name" value="Winged helix' DNA-binding domain"/>
    <property type="match status" value="1"/>
</dbReference>
<dbReference type="GO" id="GO:0003677">
    <property type="term" value="F:DNA binding"/>
    <property type="evidence" value="ECO:0007669"/>
    <property type="project" value="UniProtKB-KW"/>
</dbReference>
<name>A0A6M8HHN4_9PROT</name>
<keyword evidence="3" id="KW-0804">Transcription</keyword>
<dbReference type="InterPro" id="IPR036390">
    <property type="entry name" value="WH_DNA-bd_sf"/>
</dbReference>
<dbReference type="PRINTS" id="PR00035">
    <property type="entry name" value="HTHGNTR"/>
</dbReference>
<dbReference type="SUPFAM" id="SSF48008">
    <property type="entry name" value="GntR ligand-binding domain-like"/>
    <property type="match status" value="1"/>
</dbReference>
<dbReference type="InterPro" id="IPR036388">
    <property type="entry name" value="WH-like_DNA-bd_sf"/>
</dbReference>
<dbReference type="InterPro" id="IPR011711">
    <property type="entry name" value="GntR_C"/>
</dbReference>
<evidence type="ECO:0000313" key="5">
    <source>
        <dbReference type="EMBL" id="QKE88859.1"/>
    </source>
</evidence>
<evidence type="ECO:0000256" key="2">
    <source>
        <dbReference type="ARBA" id="ARBA00023125"/>
    </source>
</evidence>
<dbReference type="Gene3D" id="1.20.120.530">
    <property type="entry name" value="GntR ligand-binding domain-like"/>
    <property type="match status" value="1"/>
</dbReference>
<dbReference type="Proteomes" id="UP000500767">
    <property type="component" value="Chromosome"/>
</dbReference>
<organism evidence="5 6">
    <name type="scientific">Lichenicola cladoniae</name>
    <dbReference type="NCBI Taxonomy" id="1484109"/>
    <lineage>
        <taxon>Bacteria</taxon>
        <taxon>Pseudomonadati</taxon>
        <taxon>Pseudomonadota</taxon>
        <taxon>Alphaproteobacteria</taxon>
        <taxon>Acetobacterales</taxon>
        <taxon>Acetobacteraceae</taxon>
        <taxon>Lichenicola</taxon>
    </lineage>
</organism>
<evidence type="ECO:0000256" key="1">
    <source>
        <dbReference type="ARBA" id="ARBA00023015"/>
    </source>
</evidence>
<dbReference type="Pfam" id="PF00392">
    <property type="entry name" value="GntR"/>
    <property type="match status" value="1"/>
</dbReference>
<evidence type="ECO:0000256" key="3">
    <source>
        <dbReference type="ARBA" id="ARBA00023163"/>
    </source>
</evidence>
<dbReference type="PANTHER" id="PTHR43537">
    <property type="entry name" value="TRANSCRIPTIONAL REGULATOR, GNTR FAMILY"/>
    <property type="match status" value="1"/>
</dbReference>
<keyword evidence="1" id="KW-0805">Transcription regulation</keyword>
<evidence type="ECO:0000313" key="6">
    <source>
        <dbReference type="Proteomes" id="UP000500767"/>
    </source>
</evidence>
<dbReference type="PANTHER" id="PTHR43537:SF49">
    <property type="entry name" value="TRANSCRIPTIONAL REGULATORY PROTEIN"/>
    <property type="match status" value="1"/>
</dbReference>
<reference evidence="5 6" key="1">
    <citation type="journal article" date="2014" name="World J. Microbiol. Biotechnol.">
        <title>Biodiversity and physiological characteristics of Antarctic and Arctic lichens-associated bacteria.</title>
        <authorList>
            <person name="Lee Y.M."/>
            <person name="Kim E.H."/>
            <person name="Lee H.K."/>
            <person name="Hong S.G."/>
        </authorList>
    </citation>
    <scope>NUCLEOTIDE SEQUENCE [LARGE SCALE GENOMIC DNA]</scope>
    <source>
        <strain evidence="5 6">PAMC 26569</strain>
    </source>
</reference>
<sequence>MSIVPESTLSQSAFETMRGWIVSGELAAGSVVSERRIAERLGLSRTPVREALGRLEGEGHLRRDGRTIIVNAIDSREIMEILALRVLLEAEAARLAARRVSASKVKAIRTAVKAMRQEKVTPEQHWLVDDQLHNGIAEASGNRTLQRLVADLRDRTRMFGIDKIPARFAPGQTEHLAILDALEKQDPDAAAAQMELHLQNVRKAILSSFSLDE</sequence>
<dbReference type="EMBL" id="CP053708">
    <property type="protein sequence ID" value="QKE88859.1"/>
    <property type="molecule type" value="Genomic_DNA"/>
</dbReference>
<accession>A0A6M8HHN4</accession>
<dbReference type="InterPro" id="IPR008920">
    <property type="entry name" value="TF_FadR/GntR_C"/>
</dbReference>
<keyword evidence="6" id="KW-1185">Reference proteome</keyword>
<dbReference type="Pfam" id="PF07729">
    <property type="entry name" value="FCD"/>
    <property type="match status" value="1"/>
</dbReference>
<proteinExistence type="predicted"/>